<dbReference type="Proteomes" id="UP001227268">
    <property type="component" value="Unassembled WGS sequence"/>
</dbReference>
<organism evidence="1 2">
    <name type="scientific">Naganishia friedmannii</name>
    <dbReference type="NCBI Taxonomy" id="89922"/>
    <lineage>
        <taxon>Eukaryota</taxon>
        <taxon>Fungi</taxon>
        <taxon>Dikarya</taxon>
        <taxon>Basidiomycota</taxon>
        <taxon>Agaricomycotina</taxon>
        <taxon>Tremellomycetes</taxon>
        <taxon>Filobasidiales</taxon>
        <taxon>Filobasidiaceae</taxon>
        <taxon>Naganishia</taxon>
    </lineage>
</organism>
<accession>A0ACC2VUY9</accession>
<proteinExistence type="predicted"/>
<protein>
    <submittedName>
        <fullName evidence="1">Uncharacterized protein</fullName>
    </submittedName>
</protein>
<evidence type="ECO:0000313" key="2">
    <source>
        <dbReference type="Proteomes" id="UP001227268"/>
    </source>
</evidence>
<reference evidence="1" key="1">
    <citation type="submission" date="2023-04" db="EMBL/GenBank/DDBJ databases">
        <title>Draft Genome sequencing of Naganishia species isolated from polar environments using Oxford Nanopore Technology.</title>
        <authorList>
            <person name="Leo P."/>
            <person name="Venkateswaran K."/>
        </authorList>
    </citation>
    <scope>NUCLEOTIDE SEQUENCE</scope>
    <source>
        <strain evidence="1">MNA-CCFEE 5423</strain>
    </source>
</reference>
<dbReference type="EMBL" id="JASBWT010000007">
    <property type="protein sequence ID" value="KAJ9103162.1"/>
    <property type="molecule type" value="Genomic_DNA"/>
</dbReference>
<keyword evidence="2" id="KW-1185">Reference proteome</keyword>
<comment type="caution">
    <text evidence="1">The sequence shown here is derived from an EMBL/GenBank/DDBJ whole genome shotgun (WGS) entry which is preliminary data.</text>
</comment>
<sequence>MFLSRFSNKRYTIAFLSLIGFVLAVNYIDPSSFVSSATWKLQQKLYTADARQRSGETTVVTHAPGFTLFENAYWKNNTWYFVSSRSWAFPEMSLVMTNAPGYDEWPPVFHDGLARLMTVSEADVLGLTLKDAEVVKGSTFVFNDKTFYHLVGEMFLGAWRVYTSVLVDQFDTNSQKAMYANTKSVIDQLPSVDRFIFNHARPDKVFDHGKLNQYFFDKVLYVSNLAIHSRESIWMSELMPIVGVFARPRSTLEFANDWQARADSLKLFRFDMVLIADRWSGHMNGSPKPMARAFQLPVPSNWVSDLKQRMLADYRCSVSLKDPSHAHSKPVITYLSRQEAVFRTLSDEAHEALSVGLKSLEKEGLAEVNIETFTDALSKDEQVAKLSRTTIFVTLHGNGLTNLIWMTPDAYDRSAIYEIQQPGMYTDDYAIISEALGIDHWIIGGRDPEREANLHGTSMYSSKTTARHDAMLAMRKQSELTLKHDLDGLVKYQQSANSADPGDQTIIPFAQTEINMSKTANVKRIAMICMAVCSVLAISYVLPSYAGFRPVGTRSRHSLDSETSILSHAPGFTVLENAYWREDKWYFVTSRKWAFPNMKLVVTDGAVSWDDVKWDDGVVQMVSLQEARELNIGIEEAESVEGTSCIATVMETYELRPTPNADTIILFMTTVLDHFYHLIEEMFLGAWRTYTSILTDSLDDTSSERPFSSTKSVFDRLPPINRFSFIRVRYENVYDHANLNDFFLSKVFPAAEREYVDSWRARASSKKLYRFERAIIADRKSGHLGGGYKPMDKAFELPVPSTWVSDIKARILRNYQGPVTLQDSSHRKSKPVITYLSRQTATFRRLKQESHEELVAGLKSLEQEGIAEVHIEEFTDNDLKDDQVAKLSRTTILVGLHGNGMTNLIYMTPDAHHRSTVFEIQKTGMTIDDYAILSEALGIDHWIIGGRNDTTKYPDRAILVQMVLES</sequence>
<gene>
    <name evidence="1" type="ORF">QFC21_002584</name>
</gene>
<name>A0ACC2VUY9_9TREE</name>
<evidence type="ECO:0000313" key="1">
    <source>
        <dbReference type="EMBL" id="KAJ9103162.1"/>
    </source>
</evidence>